<name>A0AAV5HY30_9ROSI</name>
<proteinExistence type="predicted"/>
<keyword evidence="4" id="KW-0805">Transcription regulation</keyword>
<dbReference type="InterPro" id="IPR011011">
    <property type="entry name" value="Znf_FYVE_PHD"/>
</dbReference>
<keyword evidence="1" id="KW-0479">Metal-binding</keyword>
<evidence type="ECO:0000256" key="5">
    <source>
        <dbReference type="ARBA" id="ARBA00023163"/>
    </source>
</evidence>
<evidence type="ECO:0000256" key="4">
    <source>
        <dbReference type="ARBA" id="ARBA00023015"/>
    </source>
</evidence>
<keyword evidence="5" id="KW-0804">Transcription</keyword>
<dbReference type="PANTHER" id="PTHR33304">
    <property type="match status" value="1"/>
</dbReference>
<keyword evidence="3" id="KW-0862">Zinc</keyword>
<organism evidence="7 8">
    <name type="scientific">Rubroshorea leprosula</name>
    <dbReference type="NCBI Taxonomy" id="152421"/>
    <lineage>
        <taxon>Eukaryota</taxon>
        <taxon>Viridiplantae</taxon>
        <taxon>Streptophyta</taxon>
        <taxon>Embryophyta</taxon>
        <taxon>Tracheophyta</taxon>
        <taxon>Spermatophyta</taxon>
        <taxon>Magnoliopsida</taxon>
        <taxon>eudicotyledons</taxon>
        <taxon>Gunneridae</taxon>
        <taxon>Pentapetalae</taxon>
        <taxon>rosids</taxon>
        <taxon>malvids</taxon>
        <taxon>Malvales</taxon>
        <taxon>Dipterocarpaceae</taxon>
        <taxon>Rubroshorea</taxon>
    </lineage>
</organism>
<dbReference type="EMBL" id="BPVZ01000004">
    <property type="protein sequence ID" value="GKU90617.1"/>
    <property type="molecule type" value="Genomic_DNA"/>
</dbReference>
<keyword evidence="6" id="KW-0175">Coiled coil</keyword>
<dbReference type="GO" id="GO:0140566">
    <property type="term" value="F:histone reader activity"/>
    <property type="evidence" value="ECO:0007669"/>
    <property type="project" value="InterPro"/>
</dbReference>
<dbReference type="Gene3D" id="3.30.40.10">
    <property type="entry name" value="Zinc/RING finger domain, C3HC4 (zinc finger)"/>
    <property type="match status" value="1"/>
</dbReference>
<feature type="coiled-coil region" evidence="6">
    <location>
        <begin position="502"/>
        <end position="529"/>
    </location>
</feature>
<dbReference type="Pfam" id="PF05278">
    <property type="entry name" value="PEARLI-4"/>
    <property type="match status" value="1"/>
</dbReference>
<evidence type="ECO:0000256" key="3">
    <source>
        <dbReference type="ARBA" id="ARBA00022833"/>
    </source>
</evidence>
<evidence type="ECO:0000256" key="1">
    <source>
        <dbReference type="ARBA" id="ARBA00022723"/>
    </source>
</evidence>
<dbReference type="InterPro" id="IPR013083">
    <property type="entry name" value="Znf_RING/FYVE/PHD"/>
</dbReference>
<evidence type="ECO:0000313" key="7">
    <source>
        <dbReference type="EMBL" id="GKU90617.1"/>
    </source>
</evidence>
<gene>
    <name evidence="7" type="ORF">SLEP1_g4590</name>
</gene>
<dbReference type="InterPro" id="IPR007942">
    <property type="entry name" value="PLipase-like"/>
</dbReference>
<dbReference type="PROSITE" id="PS01359">
    <property type="entry name" value="ZF_PHD_1"/>
    <property type="match status" value="1"/>
</dbReference>
<dbReference type="InterPro" id="IPR049914">
    <property type="entry name" value="PHD1-3/5-6"/>
</dbReference>
<evidence type="ECO:0000313" key="8">
    <source>
        <dbReference type="Proteomes" id="UP001054252"/>
    </source>
</evidence>
<keyword evidence="2" id="KW-0863">Zinc-finger</keyword>
<keyword evidence="8" id="KW-1185">Reference proteome</keyword>
<evidence type="ECO:0000256" key="6">
    <source>
        <dbReference type="SAM" id="Coils"/>
    </source>
</evidence>
<dbReference type="PANTHER" id="PTHR33304:SF18">
    <property type="entry name" value="CHROMATIN REGULATOR PHD FAMILY-RELATED"/>
    <property type="match status" value="1"/>
</dbReference>
<dbReference type="GO" id="GO:0034244">
    <property type="term" value="P:negative regulation of transcription elongation by RNA polymerase II"/>
    <property type="evidence" value="ECO:0007669"/>
    <property type="project" value="InterPro"/>
</dbReference>
<evidence type="ECO:0000256" key="2">
    <source>
        <dbReference type="ARBA" id="ARBA00022771"/>
    </source>
</evidence>
<dbReference type="GO" id="GO:0008270">
    <property type="term" value="F:zinc ion binding"/>
    <property type="evidence" value="ECO:0007669"/>
    <property type="project" value="UniProtKB-KW"/>
</dbReference>
<evidence type="ECO:0008006" key="9">
    <source>
        <dbReference type="Google" id="ProtNLM"/>
    </source>
</evidence>
<protein>
    <recommendedName>
        <fullName evidence="9">Zinc finger PHD-type domain-containing protein</fullName>
    </recommendedName>
</protein>
<comment type="caution">
    <text evidence="7">The sequence shown here is derived from an EMBL/GenBank/DDBJ whole genome shotgun (WGS) entry which is preliminary data.</text>
</comment>
<sequence length="554" mass="61433">MPLSSLPLVHSSTSLQVPSHRPSSLTAQSSTSLKDCCMFFPYPTKLKGPFSYLPTMGTVCLICGDRGISKALVYCHKCQIYAVHCYCMHKVTFEEDVVWFCVDCLTEVSEPHILQHSLPAKGCDAENSEIVQVTLPRSKLKKQTPSSMSKRRKISYQQISVAPSTILPEQAMLGILQQSDGSEMRENAIEATMVEKQSMHATHCLQHQILPEELVHADEDCQTSDLQEPSGHLQPREIMCQGSQGDGRTDSIFHFQNQSTETFMNIMSAAGDKLVNPYENDSAEKQVHASKDYRAVGLECAPSSALATPLFLQEPTDVLQPQDSMVNGSQECRRTDRLHQFGNQSTGKGMNGTTATGDEIVNPNETDSADNSVCYVGPYIVNMDVAPIVQSIMDTHPDIAQDCPLSVQVRSLLLQGLGMELKKLMSFTSENLLSEHLKSLDYAIGDAECAQLNVNWLRDWHDQLTRTVDLLELLRKIKRALAKGNEPSMSTKTTSNMDRAALMNIKNDIQLLKREAALLEVEIEDQEGSTRDFALKCLSKIKRFCGKTLANGIL</sequence>
<dbReference type="SUPFAM" id="SSF57903">
    <property type="entry name" value="FYVE/PHD zinc finger"/>
    <property type="match status" value="1"/>
</dbReference>
<dbReference type="InterPro" id="IPR019786">
    <property type="entry name" value="Zinc_finger_PHD-type_CS"/>
</dbReference>
<dbReference type="AlphaFoldDB" id="A0AAV5HY30"/>
<reference evidence="7 8" key="1">
    <citation type="journal article" date="2021" name="Commun. Biol.">
        <title>The genome of Shorea leprosula (Dipterocarpaceae) highlights the ecological relevance of drought in aseasonal tropical rainforests.</title>
        <authorList>
            <person name="Ng K.K.S."/>
            <person name="Kobayashi M.J."/>
            <person name="Fawcett J.A."/>
            <person name="Hatakeyama M."/>
            <person name="Paape T."/>
            <person name="Ng C.H."/>
            <person name="Ang C.C."/>
            <person name="Tnah L.H."/>
            <person name="Lee C.T."/>
            <person name="Nishiyama T."/>
            <person name="Sese J."/>
            <person name="O'Brien M.J."/>
            <person name="Copetti D."/>
            <person name="Mohd Noor M.I."/>
            <person name="Ong R.C."/>
            <person name="Putra M."/>
            <person name="Sireger I.Z."/>
            <person name="Indrioko S."/>
            <person name="Kosugi Y."/>
            <person name="Izuno A."/>
            <person name="Isagi Y."/>
            <person name="Lee S.L."/>
            <person name="Shimizu K.K."/>
        </authorList>
    </citation>
    <scope>NUCLEOTIDE SEQUENCE [LARGE SCALE GENOMIC DNA]</scope>
    <source>
        <strain evidence="7">214</strain>
    </source>
</reference>
<dbReference type="Proteomes" id="UP001054252">
    <property type="component" value="Unassembled WGS sequence"/>
</dbReference>
<accession>A0AAV5HY30</accession>